<feature type="non-terminal residue" evidence="1">
    <location>
        <position position="62"/>
    </location>
</feature>
<dbReference type="EMBL" id="MCGN01000007">
    <property type="protein sequence ID" value="ORY94880.1"/>
    <property type="molecule type" value="Genomic_DNA"/>
</dbReference>
<dbReference type="OrthoDB" id="5596610at2759"/>
<accession>A0A1X2H9X6</accession>
<reference evidence="1 2" key="1">
    <citation type="submission" date="2016-07" db="EMBL/GenBank/DDBJ databases">
        <title>Pervasive Adenine N6-methylation of Active Genes in Fungi.</title>
        <authorList>
            <consortium name="DOE Joint Genome Institute"/>
            <person name="Mondo S.J."/>
            <person name="Dannebaum R.O."/>
            <person name="Kuo R.C."/>
            <person name="Labutti K."/>
            <person name="Haridas S."/>
            <person name="Kuo A."/>
            <person name="Salamov A."/>
            <person name="Ahrendt S.R."/>
            <person name="Lipzen A."/>
            <person name="Sullivan W."/>
            <person name="Andreopoulos W.B."/>
            <person name="Clum A."/>
            <person name="Lindquist E."/>
            <person name="Daum C."/>
            <person name="Ramamoorthy G.K."/>
            <person name="Gryganskyi A."/>
            <person name="Culley D."/>
            <person name="Magnuson J.K."/>
            <person name="James T.Y."/>
            <person name="O'Malley M.A."/>
            <person name="Stajich J.E."/>
            <person name="Spatafora J.W."/>
            <person name="Visel A."/>
            <person name="Grigoriev I.V."/>
        </authorList>
    </citation>
    <scope>NUCLEOTIDE SEQUENCE [LARGE SCALE GENOMIC DNA]</scope>
    <source>
        <strain evidence="1 2">NRRL 2496</strain>
    </source>
</reference>
<comment type="caution">
    <text evidence="1">The sequence shown here is derived from an EMBL/GenBank/DDBJ whole genome shotgun (WGS) entry which is preliminary data.</text>
</comment>
<evidence type="ECO:0000313" key="1">
    <source>
        <dbReference type="EMBL" id="ORY94880.1"/>
    </source>
</evidence>
<gene>
    <name evidence="1" type="ORF">BCR43DRAFT_422765</name>
</gene>
<dbReference type="InParanoid" id="A0A1X2H9X6"/>
<dbReference type="AlphaFoldDB" id="A0A1X2H9X6"/>
<name>A0A1X2H9X6_SYNRA</name>
<sequence length="62" mass="7495">IKRVQFAHDVQFISTFADEEYDRTAHEVSKLTYSDMLELLTMKSQWRRDMEQMLADRNLREA</sequence>
<keyword evidence="2" id="KW-1185">Reference proteome</keyword>
<dbReference type="OMA" id="TMKSQWR"/>
<dbReference type="Proteomes" id="UP000242180">
    <property type="component" value="Unassembled WGS sequence"/>
</dbReference>
<proteinExistence type="predicted"/>
<feature type="non-terminal residue" evidence="1">
    <location>
        <position position="1"/>
    </location>
</feature>
<organism evidence="1 2">
    <name type="scientific">Syncephalastrum racemosum</name>
    <name type="common">Filamentous fungus</name>
    <dbReference type="NCBI Taxonomy" id="13706"/>
    <lineage>
        <taxon>Eukaryota</taxon>
        <taxon>Fungi</taxon>
        <taxon>Fungi incertae sedis</taxon>
        <taxon>Mucoromycota</taxon>
        <taxon>Mucoromycotina</taxon>
        <taxon>Mucoromycetes</taxon>
        <taxon>Mucorales</taxon>
        <taxon>Syncephalastraceae</taxon>
        <taxon>Syncephalastrum</taxon>
    </lineage>
</organism>
<evidence type="ECO:0000313" key="2">
    <source>
        <dbReference type="Proteomes" id="UP000242180"/>
    </source>
</evidence>
<protein>
    <submittedName>
        <fullName evidence="1">Uncharacterized protein</fullName>
    </submittedName>
</protein>